<evidence type="ECO:0000313" key="3">
    <source>
        <dbReference type="Proteomes" id="UP001501474"/>
    </source>
</evidence>
<accession>A0ABP5QIK9</accession>
<proteinExistence type="predicted"/>
<evidence type="ECO:0000313" key="2">
    <source>
        <dbReference type="EMBL" id="GAA2237157.1"/>
    </source>
</evidence>
<dbReference type="Proteomes" id="UP001501474">
    <property type="component" value="Unassembled WGS sequence"/>
</dbReference>
<sequence length="95" mass="10095">MPLPVPVLPEGVDPAWLPPAAFRAVGSRRTLIQGSGPRVETAHGRWPRPAGASGPRARSYEPSGPAPVRPTFNGHECGDAVEVRRQPDWLLAVSG</sequence>
<evidence type="ECO:0000256" key="1">
    <source>
        <dbReference type="SAM" id="MobiDB-lite"/>
    </source>
</evidence>
<gene>
    <name evidence="2" type="ORF">GCM10010104_35120</name>
</gene>
<keyword evidence="3" id="KW-1185">Reference proteome</keyword>
<protein>
    <submittedName>
        <fullName evidence="2">Uncharacterized protein</fullName>
    </submittedName>
</protein>
<organism evidence="2 3">
    <name type="scientific">Streptomyces indiaensis</name>
    <dbReference type="NCBI Taxonomy" id="284033"/>
    <lineage>
        <taxon>Bacteria</taxon>
        <taxon>Bacillati</taxon>
        <taxon>Actinomycetota</taxon>
        <taxon>Actinomycetes</taxon>
        <taxon>Kitasatosporales</taxon>
        <taxon>Streptomycetaceae</taxon>
        <taxon>Streptomyces</taxon>
    </lineage>
</organism>
<name>A0ABP5QIK9_9ACTN</name>
<feature type="region of interest" description="Disordered" evidence="1">
    <location>
        <begin position="33"/>
        <end position="74"/>
    </location>
</feature>
<comment type="caution">
    <text evidence="2">The sequence shown here is derived from an EMBL/GenBank/DDBJ whole genome shotgun (WGS) entry which is preliminary data.</text>
</comment>
<dbReference type="EMBL" id="BAAART010000071">
    <property type="protein sequence ID" value="GAA2237157.1"/>
    <property type="molecule type" value="Genomic_DNA"/>
</dbReference>
<reference evidence="3" key="1">
    <citation type="journal article" date="2019" name="Int. J. Syst. Evol. Microbiol.">
        <title>The Global Catalogue of Microorganisms (GCM) 10K type strain sequencing project: providing services to taxonomists for standard genome sequencing and annotation.</title>
        <authorList>
            <consortium name="The Broad Institute Genomics Platform"/>
            <consortium name="The Broad Institute Genome Sequencing Center for Infectious Disease"/>
            <person name="Wu L."/>
            <person name="Ma J."/>
        </authorList>
    </citation>
    <scope>NUCLEOTIDE SEQUENCE [LARGE SCALE GENOMIC DNA]</scope>
    <source>
        <strain evidence="3">JCM 3053</strain>
    </source>
</reference>